<dbReference type="PANTHER" id="PTHR43384:SF11">
    <property type="entry name" value="SEPTUM SITE DETERMINING PROTEIN"/>
    <property type="match status" value="1"/>
</dbReference>
<dbReference type="Pfam" id="PF26563">
    <property type="entry name" value="Rv3660c_N"/>
    <property type="match status" value="1"/>
</dbReference>
<dbReference type="Gene3D" id="3.40.50.300">
    <property type="entry name" value="P-loop containing nucleotide triphosphate hydrolases"/>
    <property type="match status" value="1"/>
</dbReference>
<dbReference type="NCBIfam" id="TIGR03815">
    <property type="entry name" value="CpaE_hom_Actino"/>
    <property type="match status" value="1"/>
</dbReference>
<dbReference type="Proteomes" id="UP000245469">
    <property type="component" value="Unassembled WGS sequence"/>
</dbReference>
<dbReference type="InterPro" id="IPR022521">
    <property type="entry name" value="Rv3660c"/>
</dbReference>
<feature type="domain" description="Rv3660c-like CheY-like N-terminal" evidence="1">
    <location>
        <begin position="27"/>
        <end position="133"/>
    </location>
</feature>
<name>A0A316A916_9ACTN</name>
<dbReference type="GO" id="GO:0005524">
    <property type="term" value="F:ATP binding"/>
    <property type="evidence" value="ECO:0007669"/>
    <property type="project" value="TreeGrafter"/>
</dbReference>
<organism evidence="2 3">
    <name type="scientific">Quadrisphaera granulorum</name>
    <dbReference type="NCBI Taxonomy" id="317664"/>
    <lineage>
        <taxon>Bacteria</taxon>
        <taxon>Bacillati</taxon>
        <taxon>Actinomycetota</taxon>
        <taxon>Actinomycetes</taxon>
        <taxon>Kineosporiales</taxon>
        <taxon>Kineosporiaceae</taxon>
        <taxon>Quadrisphaera</taxon>
    </lineage>
</organism>
<dbReference type="InterPro" id="IPR050625">
    <property type="entry name" value="ParA/MinD_ATPase"/>
</dbReference>
<proteinExistence type="predicted"/>
<dbReference type="RefSeq" id="WP_211319485.1">
    <property type="nucleotide sequence ID" value="NZ_QGDQ01000013.1"/>
</dbReference>
<dbReference type="InterPro" id="IPR059050">
    <property type="entry name" value="Rv3660c_N"/>
</dbReference>
<evidence type="ECO:0000313" key="3">
    <source>
        <dbReference type="Proteomes" id="UP000245469"/>
    </source>
</evidence>
<dbReference type="GO" id="GO:0051782">
    <property type="term" value="P:negative regulation of cell division"/>
    <property type="evidence" value="ECO:0007669"/>
    <property type="project" value="TreeGrafter"/>
</dbReference>
<sequence length="375" mass="37838">MEWARDQLRDQRGDQRSAGFAEEVLLVTRRSALVEQVRRLAAAGGVPLRVVPDAATAGAAWRDASAVLLGDDAAALGVLHRRPGVLLVAASAPADAAPLWRCAVEVGAEGVALLPDDAPAVASLLAVAAEGPPGSGRVVGVVGGCGGAGASVLAAAIASTAVAMRTRTLLLDADPLGGGQDVLLGAHDEPGLRWHDLLDAPARLRSAALAAGLPRGPGDVPVLTWAPGPEPRPAPAVAIEAVLDSTVRASDVVVVDLPRGASPSLLWRTDLLVVVVPGHLRAVAATTAQLPTLLGHAGDVRLVVTSPPGAPLLPDDVSDALAVPLLARLHPDRDVRAALGRGEPLPRPRGALARCCRAVLSALGGDALAAPGRSA</sequence>
<evidence type="ECO:0000313" key="2">
    <source>
        <dbReference type="EMBL" id="PWJ53344.1"/>
    </source>
</evidence>
<dbReference type="EMBL" id="QGDQ01000013">
    <property type="protein sequence ID" value="PWJ53344.1"/>
    <property type="molecule type" value="Genomic_DNA"/>
</dbReference>
<dbReference type="GO" id="GO:0005829">
    <property type="term" value="C:cytosol"/>
    <property type="evidence" value="ECO:0007669"/>
    <property type="project" value="TreeGrafter"/>
</dbReference>
<dbReference type="PANTHER" id="PTHR43384">
    <property type="entry name" value="SEPTUM SITE-DETERMINING PROTEIN MIND HOMOLOG, CHLOROPLASTIC-RELATED"/>
    <property type="match status" value="1"/>
</dbReference>
<gene>
    <name evidence="2" type="ORF">BXY45_113103</name>
</gene>
<dbReference type="SUPFAM" id="SSF52540">
    <property type="entry name" value="P-loop containing nucleoside triphosphate hydrolases"/>
    <property type="match status" value="1"/>
</dbReference>
<comment type="caution">
    <text evidence="2">The sequence shown here is derived from an EMBL/GenBank/DDBJ whole genome shotgun (WGS) entry which is preliminary data.</text>
</comment>
<dbReference type="GO" id="GO:0009898">
    <property type="term" value="C:cytoplasmic side of plasma membrane"/>
    <property type="evidence" value="ECO:0007669"/>
    <property type="project" value="TreeGrafter"/>
</dbReference>
<dbReference type="InterPro" id="IPR027417">
    <property type="entry name" value="P-loop_NTPase"/>
</dbReference>
<keyword evidence="3" id="KW-1185">Reference proteome</keyword>
<accession>A0A316A916</accession>
<reference evidence="2 3" key="1">
    <citation type="submission" date="2018-03" db="EMBL/GenBank/DDBJ databases">
        <title>Genomic Encyclopedia of Archaeal and Bacterial Type Strains, Phase II (KMG-II): from individual species to whole genera.</title>
        <authorList>
            <person name="Goeker M."/>
        </authorList>
    </citation>
    <scope>NUCLEOTIDE SEQUENCE [LARGE SCALE GENOMIC DNA]</scope>
    <source>
        <strain evidence="2 3">DSM 44889</strain>
    </source>
</reference>
<evidence type="ECO:0000259" key="1">
    <source>
        <dbReference type="Pfam" id="PF26563"/>
    </source>
</evidence>
<protein>
    <submittedName>
        <fullName evidence="2">Secretion/DNA translocation related CpaE-like protein</fullName>
    </submittedName>
</protein>
<dbReference type="GO" id="GO:0016887">
    <property type="term" value="F:ATP hydrolysis activity"/>
    <property type="evidence" value="ECO:0007669"/>
    <property type="project" value="TreeGrafter"/>
</dbReference>
<dbReference type="AlphaFoldDB" id="A0A316A916"/>